<dbReference type="EMBL" id="POTC01000004">
    <property type="protein sequence ID" value="POF63830.1"/>
    <property type="molecule type" value="Genomic_DNA"/>
</dbReference>
<proteinExistence type="predicted"/>
<feature type="compositionally biased region" description="Basic and acidic residues" evidence="1">
    <location>
        <begin position="66"/>
        <end position="76"/>
    </location>
</feature>
<comment type="caution">
    <text evidence="2">The sequence shown here is derived from an EMBL/GenBank/DDBJ whole genome shotgun (WGS) entry which is preliminary data.</text>
</comment>
<keyword evidence="3" id="KW-1185">Reference proteome</keyword>
<evidence type="ECO:0000313" key="2">
    <source>
        <dbReference type="EMBL" id="POF63830.1"/>
    </source>
</evidence>
<sequence length="84" mass="9081">MSDVSPEPPVFHIMDSGIPQWVHASLVRQYADVLREPIPPELLALLSPEEHAPADATTTGPCAADAQHDDTQRARDGVPMPAMD</sequence>
<accession>A0A2S3W4P4</accession>
<dbReference type="AlphaFoldDB" id="A0A2S3W4P4"/>
<dbReference type="RefSeq" id="WP_146044137.1">
    <property type="nucleotide sequence ID" value="NZ_NKUE01000002.1"/>
</dbReference>
<dbReference type="Proteomes" id="UP000237344">
    <property type="component" value="Unassembled WGS sequence"/>
</dbReference>
<dbReference type="OrthoDB" id="7284995at2"/>
<organism evidence="2 3">
    <name type="scientific">Novacetimonas maltaceti</name>
    <dbReference type="NCBI Taxonomy" id="1203393"/>
    <lineage>
        <taxon>Bacteria</taxon>
        <taxon>Pseudomonadati</taxon>
        <taxon>Pseudomonadota</taxon>
        <taxon>Alphaproteobacteria</taxon>
        <taxon>Acetobacterales</taxon>
        <taxon>Acetobacteraceae</taxon>
        <taxon>Novacetimonas</taxon>
    </lineage>
</organism>
<protein>
    <recommendedName>
        <fullName evidence="4">Anti-sigma factor NepR domain-containing protein</fullName>
    </recommendedName>
</protein>
<evidence type="ECO:0000256" key="1">
    <source>
        <dbReference type="SAM" id="MobiDB-lite"/>
    </source>
</evidence>
<evidence type="ECO:0000313" key="3">
    <source>
        <dbReference type="Proteomes" id="UP000237344"/>
    </source>
</evidence>
<gene>
    <name evidence="2" type="ORF">KMAL_05880</name>
</gene>
<evidence type="ECO:0008006" key="4">
    <source>
        <dbReference type="Google" id="ProtNLM"/>
    </source>
</evidence>
<feature type="region of interest" description="Disordered" evidence="1">
    <location>
        <begin position="47"/>
        <end position="84"/>
    </location>
</feature>
<reference evidence="2 3" key="1">
    <citation type="submission" date="2018-01" db="EMBL/GenBank/DDBJ databases">
        <title>Draft Genome Sequence of Komagataeibacter maltaceti LMG 1529, a Vinegar Producing Acetic Acid Bacterium Isolated from Malt Vinegar Brewery Acetifiers.</title>
        <authorList>
            <person name="Zhang Q."/>
            <person name="Hollensteiner J."/>
            <person name="Poehlein A."/>
            <person name="Daniel R."/>
        </authorList>
    </citation>
    <scope>NUCLEOTIDE SEQUENCE [LARGE SCALE GENOMIC DNA]</scope>
    <source>
        <strain evidence="2 3">LMG 1529</strain>
    </source>
</reference>
<name>A0A2S3W4P4_9PROT</name>